<feature type="coiled-coil region" evidence="1">
    <location>
        <begin position="36"/>
        <end position="94"/>
    </location>
</feature>
<evidence type="ECO:0000313" key="2">
    <source>
        <dbReference type="EMBL" id="QJA89456.1"/>
    </source>
</evidence>
<accession>A0A6M3L470</accession>
<name>A0A6M3L470_9ZZZZ</name>
<proteinExistence type="predicted"/>
<dbReference type="AlphaFoldDB" id="A0A6M3L470"/>
<reference evidence="2" key="1">
    <citation type="submission" date="2020-03" db="EMBL/GenBank/DDBJ databases">
        <title>The deep terrestrial virosphere.</title>
        <authorList>
            <person name="Holmfeldt K."/>
            <person name="Nilsson E."/>
            <person name="Simone D."/>
            <person name="Lopez-Fernandez M."/>
            <person name="Wu X."/>
            <person name="de Brujin I."/>
            <person name="Lundin D."/>
            <person name="Andersson A."/>
            <person name="Bertilsson S."/>
            <person name="Dopson M."/>
        </authorList>
    </citation>
    <scope>NUCLEOTIDE SEQUENCE</scope>
    <source>
        <strain evidence="2">MM415B02554</strain>
    </source>
</reference>
<protein>
    <submittedName>
        <fullName evidence="2">Uncharacterized protein</fullName>
    </submittedName>
</protein>
<evidence type="ECO:0000256" key="1">
    <source>
        <dbReference type="SAM" id="Coils"/>
    </source>
</evidence>
<dbReference type="EMBL" id="MT142846">
    <property type="protein sequence ID" value="QJA89456.1"/>
    <property type="molecule type" value="Genomic_DNA"/>
</dbReference>
<sequence>MNKKKATQETIDAFLSAVYPEMTELATTFGSEDSVLKDATEKIAALKKAEEQIAKLENQVSVRDMRITDYKEQIATLKANAEFLSSELERLRSRVVLTPAESCLTLQAALEEGESHENK</sequence>
<gene>
    <name evidence="2" type="ORF">MM415B02554_0013</name>
</gene>
<keyword evidence="1" id="KW-0175">Coiled coil</keyword>
<organism evidence="2">
    <name type="scientific">viral metagenome</name>
    <dbReference type="NCBI Taxonomy" id="1070528"/>
    <lineage>
        <taxon>unclassified sequences</taxon>
        <taxon>metagenomes</taxon>
        <taxon>organismal metagenomes</taxon>
    </lineage>
</organism>